<protein>
    <submittedName>
        <fullName evidence="1">Uncharacterized protein</fullName>
    </submittedName>
</protein>
<reference evidence="1" key="1">
    <citation type="submission" date="2020-07" db="EMBL/GenBank/DDBJ databases">
        <title>Multicomponent nature underlies the extraordinary mechanical properties of spider dragline silk.</title>
        <authorList>
            <person name="Kono N."/>
            <person name="Nakamura H."/>
            <person name="Mori M."/>
            <person name="Yoshida Y."/>
            <person name="Ohtoshi R."/>
            <person name="Malay A.D."/>
            <person name="Moran D.A.P."/>
            <person name="Tomita M."/>
            <person name="Numata K."/>
            <person name="Arakawa K."/>
        </authorList>
    </citation>
    <scope>NUCLEOTIDE SEQUENCE</scope>
</reference>
<evidence type="ECO:0000313" key="2">
    <source>
        <dbReference type="Proteomes" id="UP000887116"/>
    </source>
</evidence>
<organism evidence="1 2">
    <name type="scientific">Trichonephila clavata</name>
    <name type="common">Joro spider</name>
    <name type="synonym">Nephila clavata</name>
    <dbReference type="NCBI Taxonomy" id="2740835"/>
    <lineage>
        <taxon>Eukaryota</taxon>
        <taxon>Metazoa</taxon>
        <taxon>Ecdysozoa</taxon>
        <taxon>Arthropoda</taxon>
        <taxon>Chelicerata</taxon>
        <taxon>Arachnida</taxon>
        <taxon>Araneae</taxon>
        <taxon>Araneomorphae</taxon>
        <taxon>Entelegynae</taxon>
        <taxon>Araneoidea</taxon>
        <taxon>Nephilidae</taxon>
        <taxon>Trichonephila</taxon>
    </lineage>
</organism>
<proteinExistence type="predicted"/>
<comment type="caution">
    <text evidence="1">The sequence shown here is derived from an EMBL/GenBank/DDBJ whole genome shotgun (WGS) entry which is preliminary data.</text>
</comment>
<evidence type="ECO:0000313" key="1">
    <source>
        <dbReference type="EMBL" id="GFR09171.1"/>
    </source>
</evidence>
<name>A0A8X6JJM7_TRICU</name>
<gene>
    <name evidence="1" type="ORF">TNCT_168871</name>
</gene>
<keyword evidence="2" id="KW-1185">Reference proteome</keyword>
<accession>A0A8X6JJM7</accession>
<dbReference type="Proteomes" id="UP000887116">
    <property type="component" value="Unassembled WGS sequence"/>
</dbReference>
<dbReference type="EMBL" id="BMAO01006503">
    <property type="protein sequence ID" value="GFR09171.1"/>
    <property type="molecule type" value="Genomic_DNA"/>
</dbReference>
<sequence length="114" mass="12665">MYGFCFVNGKREKEKVNGVPDMELFGCEKVNDFLSAYSLYFLTNIGLETSEDSSVHDSIDAELSVCNVVKSPTQSIAFLLATCPSDELLCNLCSMVIPQTLKMRIANFKVSYSL</sequence>
<dbReference type="AlphaFoldDB" id="A0A8X6JJM7"/>